<evidence type="ECO:0000313" key="6">
    <source>
        <dbReference type="Proteomes" id="UP000198620"/>
    </source>
</evidence>
<evidence type="ECO:0000259" key="4">
    <source>
        <dbReference type="Pfam" id="PF04577"/>
    </source>
</evidence>
<dbReference type="Pfam" id="PF04577">
    <property type="entry name" value="Glyco_transf_61"/>
    <property type="match status" value="1"/>
</dbReference>
<dbReference type="GO" id="GO:0016757">
    <property type="term" value="F:glycosyltransferase activity"/>
    <property type="evidence" value="ECO:0007669"/>
    <property type="project" value="UniProtKB-KW"/>
</dbReference>
<protein>
    <recommendedName>
        <fullName evidence="4">Glycosyltransferase 61 catalytic domain-containing protein</fullName>
    </recommendedName>
</protein>
<evidence type="ECO:0000256" key="3">
    <source>
        <dbReference type="ARBA" id="ARBA00023180"/>
    </source>
</evidence>
<dbReference type="STRING" id="1233.SAMN05216387_101240"/>
<evidence type="ECO:0000256" key="2">
    <source>
        <dbReference type="ARBA" id="ARBA00022679"/>
    </source>
</evidence>
<dbReference type="PANTHER" id="PTHR20961">
    <property type="entry name" value="GLYCOSYLTRANSFERASE"/>
    <property type="match status" value="1"/>
</dbReference>
<evidence type="ECO:0000313" key="5">
    <source>
        <dbReference type="EMBL" id="SEK35863.1"/>
    </source>
</evidence>
<gene>
    <name evidence="5" type="ORF">SAMN05216387_101240</name>
</gene>
<name>A0A1H7GC77_9PROT</name>
<dbReference type="InterPro" id="IPR007657">
    <property type="entry name" value="Glycosyltransferase_61"/>
</dbReference>
<keyword evidence="3" id="KW-0325">Glycoprotein</keyword>
<evidence type="ECO:0000256" key="1">
    <source>
        <dbReference type="ARBA" id="ARBA00022676"/>
    </source>
</evidence>
<sequence>MSDFLARRCDYPAFTLDPGMHVQILGPRFIGYCPANNMEVVSLEMPKIEVVAIAKATVVGGTNFILSQKIAIYPDLFVPSRDASPAELYGSASIDPDICQVKFYISRKSKKVDRAISLLGQCTGNYAHWLTETLPKLVIVDACPEYDDLPLLVDEWIHPNFYNSIKLLGKHPRQIIAIGRFQPCELSCVIDVSPPAYIPAEYRAYLATKEVVKISHDVFPFSRRALDMLRDAAWKAVSLNAKPSVKRRLYLRRAPESCGNPRMIANIDEVEGLIMKSGFEVIDPGKMSFSEQISVFMNAEIVISAVGAALANMIFMPPGSRIIAMAPYYKNANYYYFSNMAGVLDHELLYVLGPQKDMGDHPLHRDYYVDTDALFDALSNLRPPLPL</sequence>
<dbReference type="InterPro" id="IPR049625">
    <property type="entry name" value="Glyco_transf_61_cat"/>
</dbReference>
<reference evidence="5 6" key="1">
    <citation type="submission" date="2016-10" db="EMBL/GenBank/DDBJ databases">
        <authorList>
            <person name="de Groot N.N."/>
        </authorList>
    </citation>
    <scope>NUCLEOTIDE SEQUENCE [LARGE SCALE GENOMIC DNA]</scope>
    <source>
        <strain evidence="5 6">Nv1</strain>
    </source>
</reference>
<dbReference type="RefSeq" id="WP_090826141.1">
    <property type="nucleotide sequence ID" value="NZ_FOBH01000001.1"/>
</dbReference>
<accession>A0A1H7GC77</accession>
<proteinExistence type="predicted"/>
<keyword evidence="2" id="KW-0808">Transferase</keyword>
<keyword evidence="1" id="KW-0328">Glycosyltransferase</keyword>
<dbReference type="OrthoDB" id="8536760at2"/>
<organism evidence="5 6">
    <name type="scientific">Nitrosovibrio tenuis</name>
    <dbReference type="NCBI Taxonomy" id="1233"/>
    <lineage>
        <taxon>Bacteria</taxon>
        <taxon>Pseudomonadati</taxon>
        <taxon>Pseudomonadota</taxon>
        <taxon>Betaproteobacteria</taxon>
        <taxon>Nitrosomonadales</taxon>
        <taxon>Nitrosomonadaceae</taxon>
        <taxon>Nitrosovibrio</taxon>
    </lineage>
</organism>
<feature type="domain" description="Glycosyltransferase 61 catalytic" evidence="4">
    <location>
        <begin position="126"/>
        <end position="323"/>
    </location>
</feature>
<dbReference type="EMBL" id="FOBH01000001">
    <property type="protein sequence ID" value="SEK35863.1"/>
    <property type="molecule type" value="Genomic_DNA"/>
</dbReference>
<dbReference type="Proteomes" id="UP000198620">
    <property type="component" value="Unassembled WGS sequence"/>
</dbReference>
<keyword evidence="6" id="KW-1185">Reference proteome</keyword>
<dbReference type="AlphaFoldDB" id="A0A1H7GC77"/>